<dbReference type="Gene3D" id="3.40.50.1000">
    <property type="entry name" value="HAD superfamily/HAD-like"/>
    <property type="match status" value="1"/>
</dbReference>
<accession>A0A7Y0LYT7</accession>
<protein>
    <submittedName>
        <fullName evidence="1">HAD family phosphatase</fullName>
    </submittedName>
</protein>
<dbReference type="InterPro" id="IPR023198">
    <property type="entry name" value="PGP-like_dom2"/>
</dbReference>
<dbReference type="SUPFAM" id="SSF56784">
    <property type="entry name" value="HAD-like"/>
    <property type="match status" value="1"/>
</dbReference>
<dbReference type="EMBL" id="JABCJJ010000016">
    <property type="protein sequence ID" value="NMR20727.1"/>
    <property type="molecule type" value="Genomic_DNA"/>
</dbReference>
<proteinExistence type="predicted"/>
<keyword evidence="2" id="KW-1185">Reference proteome</keyword>
<dbReference type="InterPro" id="IPR036412">
    <property type="entry name" value="HAD-like_sf"/>
</dbReference>
<name>A0A7Y0LYT7_CELFI</name>
<dbReference type="Pfam" id="PF13419">
    <property type="entry name" value="HAD_2"/>
    <property type="match status" value="1"/>
</dbReference>
<dbReference type="CDD" id="cd07505">
    <property type="entry name" value="HAD_BPGM-like"/>
    <property type="match status" value="1"/>
</dbReference>
<dbReference type="PANTHER" id="PTHR18901">
    <property type="entry name" value="2-DEOXYGLUCOSE-6-PHOSPHATE PHOSPHATASE 2"/>
    <property type="match status" value="1"/>
</dbReference>
<dbReference type="InterPro" id="IPR023214">
    <property type="entry name" value="HAD_sf"/>
</dbReference>
<dbReference type="Gene3D" id="1.10.150.240">
    <property type="entry name" value="Putative phosphatase, domain 2"/>
    <property type="match status" value="1"/>
</dbReference>
<dbReference type="InterPro" id="IPR006439">
    <property type="entry name" value="HAD-SF_hydro_IA"/>
</dbReference>
<evidence type="ECO:0000313" key="2">
    <source>
        <dbReference type="Proteomes" id="UP000562124"/>
    </source>
</evidence>
<dbReference type="Proteomes" id="UP000562124">
    <property type="component" value="Unassembled WGS sequence"/>
</dbReference>
<organism evidence="1 2">
    <name type="scientific">Cellulomonas fimi</name>
    <dbReference type="NCBI Taxonomy" id="1708"/>
    <lineage>
        <taxon>Bacteria</taxon>
        <taxon>Bacillati</taxon>
        <taxon>Actinomycetota</taxon>
        <taxon>Actinomycetes</taxon>
        <taxon>Micrococcales</taxon>
        <taxon>Cellulomonadaceae</taxon>
        <taxon>Cellulomonas</taxon>
    </lineage>
</organism>
<gene>
    <name evidence="1" type="ORF">HIR71_10945</name>
</gene>
<reference evidence="1 2" key="1">
    <citation type="submission" date="2020-04" db="EMBL/GenBank/DDBJ databases">
        <title>Sequencing and Assembly of C. fimi.</title>
        <authorList>
            <person name="Ramsey A.R."/>
        </authorList>
    </citation>
    <scope>NUCLEOTIDE SEQUENCE [LARGE SCALE GENOMIC DNA]</scope>
    <source>
        <strain evidence="1 2">SB</strain>
    </source>
</reference>
<evidence type="ECO:0000313" key="1">
    <source>
        <dbReference type="EMBL" id="NMR20727.1"/>
    </source>
</evidence>
<comment type="caution">
    <text evidence="1">The sequence shown here is derived from an EMBL/GenBank/DDBJ whole genome shotgun (WGS) entry which is preliminary data.</text>
</comment>
<sequence>MDGTLIDTEPYWMAAETELVEAHGGTWRHEDALALIGSELLSSAEVLRARGVDLPAEQIVDFLIDRVADEVRREVPWQPGAFELLTDLADAGVPCALVTMSYRRLADVLVAAAPAGVFGAVVAGDDVTHGKPHPEAYLTAARQLGVDVRTCVAVEDSPTGIASALASQARTIGVETMLPVAPEPGLSRVTSLADLGVGDLARIAHGSVLDLIGPARPAG</sequence>
<dbReference type="InterPro" id="IPR041492">
    <property type="entry name" value="HAD_2"/>
</dbReference>
<dbReference type="NCBIfam" id="TIGR01509">
    <property type="entry name" value="HAD-SF-IA-v3"/>
    <property type="match status" value="1"/>
</dbReference>
<dbReference type="PANTHER" id="PTHR18901:SF38">
    <property type="entry name" value="PSEUDOURIDINE-5'-PHOSPHATASE"/>
    <property type="match status" value="1"/>
</dbReference>
<dbReference type="AlphaFoldDB" id="A0A7Y0LYT7"/>